<dbReference type="SUPFAM" id="SSF82282">
    <property type="entry name" value="Homocysteine S-methyltransferase"/>
    <property type="match status" value="1"/>
</dbReference>
<dbReference type="EC" id="2.1.1.10" evidence="11"/>
<feature type="binding site" evidence="8">
    <location>
        <position position="273"/>
    </location>
    <ligand>
        <name>Zn(2+)</name>
        <dbReference type="ChEBI" id="CHEBI:29105"/>
    </ligand>
</feature>
<dbReference type="Gene3D" id="3.20.20.220">
    <property type="match status" value="1"/>
</dbReference>
<evidence type="ECO:0000256" key="7">
    <source>
        <dbReference type="ARBA" id="ARBA00023002"/>
    </source>
</evidence>
<protein>
    <submittedName>
        <fullName evidence="11">Bifunctional homocysteine S-methyltransferase/methylenetetrahydrofolate reductase</fullName>
        <ecNumber evidence="11">1.5.1.20</ecNumber>
        <ecNumber evidence="11">2.1.1.10</ecNumber>
    </submittedName>
</protein>
<keyword evidence="4" id="KW-0285">Flavoprotein</keyword>
<evidence type="ECO:0000256" key="3">
    <source>
        <dbReference type="ARBA" id="ARBA00022603"/>
    </source>
</evidence>
<feature type="compositionally biased region" description="Basic and acidic residues" evidence="9">
    <location>
        <begin position="305"/>
        <end position="315"/>
    </location>
</feature>
<name>A0A934K780_9BACT</name>
<organism evidence="11 12">
    <name type="scientific">Candidatus Nephthysia bennettiae</name>
    <dbReference type="NCBI Taxonomy" id="3127016"/>
    <lineage>
        <taxon>Bacteria</taxon>
        <taxon>Bacillati</taxon>
        <taxon>Candidatus Dormiibacterota</taxon>
        <taxon>Candidatus Dormibacteria</taxon>
        <taxon>Candidatus Dormibacterales</taxon>
        <taxon>Candidatus Dormibacteraceae</taxon>
        <taxon>Candidatus Nephthysia</taxon>
    </lineage>
</organism>
<feature type="binding site" evidence="8">
    <location>
        <position position="208"/>
    </location>
    <ligand>
        <name>Zn(2+)</name>
        <dbReference type="ChEBI" id="CHEBI:29105"/>
    </ligand>
</feature>
<evidence type="ECO:0000256" key="6">
    <source>
        <dbReference type="ARBA" id="ARBA00022827"/>
    </source>
</evidence>
<accession>A0A934K780</accession>
<dbReference type="CDD" id="cd00537">
    <property type="entry name" value="MTHFR"/>
    <property type="match status" value="1"/>
</dbReference>
<dbReference type="GO" id="GO:0046872">
    <property type="term" value="F:metal ion binding"/>
    <property type="evidence" value="ECO:0007669"/>
    <property type="project" value="UniProtKB-KW"/>
</dbReference>
<keyword evidence="7 11" id="KW-0560">Oxidoreductase</keyword>
<dbReference type="RefSeq" id="WP_338198913.1">
    <property type="nucleotide sequence ID" value="NZ_JAEKNR010000032.1"/>
</dbReference>
<dbReference type="Proteomes" id="UP000612893">
    <property type="component" value="Unassembled WGS sequence"/>
</dbReference>
<evidence type="ECO:0000256" key="9">
    <source>
        <dbReference type="SAM" id="MobiDB-lite"/>
    </source>
</evidence>
<evidence type="ECO:0000313" key="11">
    <source>
        <dbReference type="EMBL" id="MBJ7597015.1"/>
    </source>
</evidence>
<sequence length="610" mass="64694">MDRLEELMQRGPVLFDGAMGTELNARGVAVGHCLEEVNLVQPSLVLAVHRDYIAAGAEVIETNTFRANRFGLGDFYLEGKVREINLAAARIATEARNNSGRPVLVAGSMGPLGRPIEPVGAIKRSSAERIFGEQVQALAEGGVDMLVLETFTALGEMETAVQAARATAPQLPVVAHMSFDDQANPAQAAAALVRALEPLGVAGIGANCGSGPYAALEVTTHLAAAGARNISVMPNAGLPERVGGRLVYSTGPEYFAELAERLVAAGARMVGGCCGTGPRHIAMVRDRLAETVESPRSSVRRRRPAERSEGEAAPRSRLARELAMGRFAVSVELTPPRGIDPRRMLEGARLLKEAGVDYANVTDSAMARLRMGVISCAALVQQQVGLEAIAHFTCRDRNVMAIQSELIGAHALGIRNILALRGDPPRVGDYPNATPVWDVNAVGLITILANLNQGLDANGTPIGERASFLVGAAVNPSADDPEKEVRLLRRKLAAGADFIVTNPIYEAAALERLRAIVADSAVPVLVGVLPLVSVRQAEYLHNEVPGMAVPTAVRQRLERAGDRAPELGVEMAVDFLDAARAHVQGAYVIPAATRYDLAARVVTRTRELVG</sequence>
<evidence type="ECO:0000313" key="12">
    <source>
        <dbReference type="Proteomes" id="UP000612893"/>
    </source>
</evidence>
<dbReference type="GO" id="GO:0032259">
    <property type="term" value="P:methylation"/>
    <property type="evidence" value="ECO:0007669"/>
    <property type="project" value="UniProtKB-KW"/>
</dbReference>
<dbReference type="Pfam" id="PF02219">
    <property type="entry name" value="MTHFR"/>
    <property type="match status" value="1"/>
</dbReference>
<dbReference type="PROSITE" id="PS50970">
    <property type="entry name" value="HCY"/>
    <property type="match status" value="1"/>
</dbReference>
<dbReference type="AlphaFoldDB" id="A0A934K780"/>
<comment type="cofactor">
    <cofactor evidence="8">
        <name>Zn(2+)</name>
        <dbReference type="ChEBI" id="CHEBI:29105"/>
    </cofactor>
</comment>
<keyword evidence="6" id="KW-0274">FAD</keyword>
<dbReference type="GO" id="GO:0004489">
    <property type="term" value="F:methylenetetrahydrofolate reductase [NAD(P)H] activity"/>
    <property type="evidence" value="ECO:0007669"/>
    <property type="project" value="UniProtKB-EC"/>
</dbReference>
<dbReference type="Pfam" id="PF02574">
    <property type="entry name" value="S-methyl_trans"/>
    <property type="match status" value="1"/>
</dbReference>
<gene>
    <name evidence="11" type="ORF">JF922_02860</name>
</gene>
<keyword evidence="8" id="KW-0862">Zinc</keyword>
<evidence type="ECO:0000259" key="10">
    <source>
        <dbReference type="PROSITE" id="PS50970"/>
    </source>
</evidence>
<keyword evidence="12" id="KW-1185">Reference proteome</keyword>
<dbReference type="EC" id="1.5.1.20" evidence="11"/>
<keyword evidence="8" id="KW-0479">Metal-binding</keyword>
<dbReference type="PANTHER" id="PTHR11103">
    <property type="entry name" value="SLR1189 PROTEIN"/>
    <property type="match status" value="1"/>
</dbReference>
<proteinExistence type="predicted"/>
<dbReference type="SUPFAM" id="SSF51730">
    <property type="entry name" value="FAD-linked oxidoreductase"/>
    <property type="match status" value="1"/>
</dbReference>
<keyword evidence="3 8" id="KW-0489">Methyltransferase</keyword>
<dbReference type="Gene3D" id="3.20.20.330">
    <property type="entry name" value="Homocysteine-binding-like domain"/>
    <property type="match status" value="1"/>
</dbReference>
<dbReference type="InterPro" id="IPR003726">
    <property type="entry name" value="HCY_dom"/>
</dbReference>
<dbReference type="InterPro" id="IPR029041">
    <property type="entry name" value="FAD-linked_oxidoreductase-like"/>
</dbReference>
<dbReference type="NCBIfam" id="NF006396">
    <property type="entry name" value="PRK08645.1"/>
    <property type="match status" value="1"/>
</dbReference>
<evidence type="ECO:0000256" key="8">
    <source>
        <dbReference type="PROSITE-ProRule" id="PRU00333"/>
    </source>
</evidence>
<feature type="region of interest" description="Disordered" evidence="9">
    <location>
        <begin position="292"/>
        <end position="315"/>
    </location>
</feature>
<dbReference type="PANTHER" id="PTHR11103:SF18">
    <property type="entry name" value="SLR1189 PROTEIN"/>
    <property type="match status" value="1"/>
</dbReference>
<feature type="domain" description="Hcy-binding" evidence="10">
    <location>
        <begin position="1"/>
        <end position="288"/>
    </location>
</feature>
<dbReference type="EMBL" id="JAEKNR010000032">
    <property type="protein sequence ID" value="MBJ7597015.1"/>
    <property type="molecule type" value="Genomic_DNA"/>
</dbReference>
<evidence type="ECO:0000256" key="5">
    <source>
        <dbReference type="ARBA" id="ARBA00022679"/>
    </source>
</evidence>
<evidence type="ECO:0000256" key="1">
    <source>
        <dbReference type="ARBA" id="ARBA00001974"/>
    </source>
</evidence>
<evidence type="ECO:0000256" key="4">
    <source>
        <dbReference type="ARBA" id="ARBA00022630"/>
    </source>
</evidence>
<dbReference type="InterPro" id="IPR003171">
    <property type="entry name" value="Mehydrof_redctse-like"/>
</dbReference>
<comment type="caution">
    <text evidence="11">The sequence shown here is derived from an EMBL/GenBank/DDBJ whole genome shotgun (WGS) entry which is preliminary data.</text>
</comment>
<reference evidence="11" key="1">
    <citation type="submission" date="2020-10" db="EMBL/GenBank/DDBJ databases">
        <title>Ca. Dormibacterota MAGs.</title>
        <authorList>
            <person name="Montgomery K."/>
        </authorList>
    </citation>
    <scope>NUCLEOTIDE SEQUENCE [LARGE SCALE GENOMIC DNA]</scope>
    <source>
        <strain evidence="11">SC8812_S17_10</strain>
    </source>
</reference>
<dbReference type="InterPro" id="IPR036589">
    <property type="entry name" value="HCY_dom_sf"/>
</dbReference>
<comment type="pathway">
    <text evidence="2">One-carbon metabolism; tetrahydrofolate interconversion.</text>
</comment>
<dbReference type="GO" id="GO:0008168">
    <property type="term" value="F:methyltransferase activity"/>
    <property type="evidence" value="ECO:0007669"/>
    <property type="project" value="UniProtKB-UniRule"/>
</dbReference>
<feature type="binding site" evidence="8">
    <location>
        <position position="274"/>
    </location>
    <ligand>
        <name>Zn(2+)</name>
        <dbReference type="ChEBI" id="CHEBI:29105"/>
    </ligand>
</feature>
<evidence type="ECO:0000256" key="2">
    <source>
        <dbReference type="ARBA" id="ARBA00004777"/>
    </source>
</evidence>
<comment type="cofactor">
    <cofactor evidence="1">
        <name>FAD</name>
        <dbReference type="ChEBI" id="CHEBI:57692"/>
    </cofactor>
</comment>
<keyword evidence="5 8" id="KW-0808">Transferase</keyword>